<dbReference type="AlphaFoldDB" id="A0A2S9H3P5"/>
<gene>
    <name evidence="1" type="ORF">S2091_0556</name>
</gene>
<dbReference type="RefSeq" id="WP_105530279.1">
    <property type="nucleotide sequence ID" value="NZ_PUGF01000002.1"/>
</dbReference>
<evidence type="ECO:0000313" key="2">
    <source>
        <dbReference type="Proteomes" id="UP000237839"/>
    </source>
</evidence>
<dbReference type="Proteomes" id="UP000237839">
    <property type="component" value="Unassembled WGS sequence"/>
</dbReference>
<organism evidence="1 2">
    <name type="scientific">Solimicrobium silvestre</name>
    <dbReference type="NCBI Taxonomy" id="2099400"/>
    <lineage>
        <taxon>Bacteria</taxon>
        <taxon>Pseudomonadati</taxon>
        <taxon>Pseudomonadota</taxon>
        <taxon>Betaproteobacteria</taxon>
        <taxon>Burkholderiales</taxon>
        <taxon>Oxalobacteraceae</taxon>
        <taxon>Solimicrobium</taxon>
    </lineage>
</organism>
<name>A0A2S9H3P5_9BURK</name>
<accession>A0A2S9H3P5</accession>
<reference evidence="1 2" key="1">
    <citation type="submission" date="2018-02" db="EMBL/GenBank/DDBJ databases">
        <title>Solimicrobium silvestre gen. nov., sp. nov., isolated from alpine forest soil.</title>
        <authorList>
            <person name="Margesin R."/>
            <person name="Albuquerque L."/>
            <person name="Zhang D.-C."/>
            <person name="Froufe H.J.C."/>
            <person name="Severino R."/>
            <person name="Roxo I."/>
            <person name="Egas C."/>
            <person name="Da Costa M.S."/>
        </authorList>
    </citation>
    <scope>NUCLEOTIDE SEQUENCE [LARGE SCALE GENOMIC DNA]</scope>
    <source>
        <strain evidence="1 2">S20-91</strain>
    </source>
</reference>
<comment type="caution">
    <text evidence="1">The sequence shown here is derived from an EMBL/GenBank/DDBJ whole genome shotgun (WGS) entry which is preliminary data.</text>
</comment>
<keyword evidence="2" id="KW-1185">Reference proteome</keyword>
<dbReference type="EMBL" id="PUGF01000002">
    <property type="protein sequence ID" value="PRC94553.1"/>
    <property type="molecule type" value="Genomic_DNA"/>
</dbReference>
<sequence length="113" mass="12815">MDITISHQDFKTQLLEIRISGFFCSSRVLLNGVEVKRVQGVYTVLNDVGYEVAIELNSSLLNPIPIVRVDAEKINLANATEWSQFTGWGKTSPLQRFKSKVRMLLMSFPLKKV</sequence>
<protein>
    <submittedName>
        <fullName evidence="1">Uncharacterized protein</fullName>
    </submittedName>
</protein>
<proteinExistence type="predicted"/>
<evidence type="ECO:0000313" key="1">
    <source>
        <dbReference type="EMBL" id="PRC94553.1"/>
    </source>
</evidence>
<dbReference type="OrthoDB" id="9878810at2"/>